<reference evidence="3" key="2">
    <citation type="submission" date="2016-02" db="EMBL/GenBank/DDBJ databases">
        <title>Genome sequencing of Aspergillus luchuensis NBRC 4314.</title>
        <authorList>
            <person name="Yamada O."/>
        </authorList>
    </citation>
    <scope>NUCLEOTIDE SEQUENCE [LARGE SCALE GENOMIC DNA]</scope>
    <source>
        <strain evidence="3">RIB 2604</strain>
    </source>
</reference>
<evidence type="ECO:0000313" key="2">
    <source>
        <dbReference type="EMBL" id="GAT26300.1"/>
    </source>
</evidence>
<comment type="caution">
    <text evidence="2">The sequence shown here is derived from an EMBL/GenBank/DDBJ whole genome shotgun (WGS) entry which is preliminary data.</text>
</comment>
<dbReference type="InterPro" id="IPR050982">
    <property type="entry name" value="Auxin_biosynth/cation_transpt"/>
</dbReference>
<dbReference type="InterPro" id="IPR036188">
    <property type="entry name" value="FAD/NAD-bd_sf"/>
</dbReference>
<dbReference type="PANTHER" id="PTHR43539:SF26">
    <property type="entry name" value="MONOOXYGENASE, PUTATIVE-RELATED"/>
    <property type="match status" value="1"/>
</dbReference>
<dbReference type="Gene3D" id="3.50.50.60">
    <property type="entry name" value="FAD/NAD(P)-binding domain"/>
    <property type="match status" value="1"/>
</dbReference>
<name>A0A146FK24_ASPKA</name>
<dbReference type="GO" id="GO:0004497">
    <property type="term" value="F:monooxygenase activity"/>
    <property type="evidence" value="ECO:0007669"/>
    <property type="project" value="UniProtKB-KW"/>
</dbReference>
<keyword evidence="1" id="KW-0560">Oxidoreductase</keyword>
<proteinExistence type="predicted"/>
<dbReference type="PANTHER" id="PTHR43539">
    <property type="entry name" value="FLAVIN-BINDING MONOOXYGENASE-LIKE PROTEIN (AFU_ORTHOLOGUE AFUA_4G09220)"/>
    <property type="match status" value="1"/>
</dbReference>
<dbReference type="GO" id="GO:0050660">
    <property type="term" value="F:flavin adenine dinucleotide binding"/>
    <property type="evidence" value="ECO:0007669"/>
    <property type="project" value="TreeGrafter"/>
</dbReference>
<dbReference type="PRINTS" id="PR00411">
    <property type="entry name" value="PNDRDTASEI"/>
</dbReference>
<dbReference type="SUPFAM" id="SSF51905">
    <property type="entry name" value="FAD/NAD(P)-binding domain"/>
    <property type="match status" value="2"/>
</dbReference>
<gene>
    <name evidence="2" type="ORF">RIB2604_02008820</name>
</gene>
<dbReference type="Proteomes" id="UP000075230">
    <property type="component" value="Unassembled WGS sequence"/>
</dbReference>
<keyword evidence="2" id="KW-0503">Monooxygenase</keyword>
<reference evidence="2 3" key="1">
    <citation type="journal article" date="2016" name="DNA Res.">
        <title>Genome sequence of Aspergillus luchuensis NBRC 4314.</title>
        <authorList>
            <person name="Yamada O."/>
            <person name="Machida M."/>
            <person name="Hosoyama A."/>
            <person name="Goto M."/>
            <person name="Takahashi T."/>
            <person name="Futagami T."/>
            <person name="Yamagata Y."/>
            <person name="Takeuchi M."/>
            <person name="Kobayashi T."/>
            <person name="Koike H."/>
            <person name="Abe K."/>
            <person name="Asai K."/>
            <person name="Arita M."/>
            <person name="Fujita N."/>
            <person name="Fukuda K."/>
            <person name="Higa K."/>
            <person name="Horikawa H."/>
            <person name="Ishikawa T."/>
            <person name="Jinno K."/>
            <person name="Kato Y."/>
            <person name="Kirimura K."/>
            <person name="Mizutani O."/>
            <person name="Nakasone K."/>
            <person name="Sano M."/>
            <person name="Shiraishi Y."/>
            <person name="Tsukahara M."/>
            <person name="Gomi K."/>
        </authorList>
    </citation>
    <scope>NUCLEOTIDE SEQUENCE [LARGE SCALE GENOMIC DNA]</scope>
    <source>
        <strain evidence="2 3">RIB 2604</strain>
    </source>
</reference>
<dbReference type="AlphaFoldDB" id="A0A146FK24"/>
<accession>A0A146FK24</accession>
<dbReference type="EMBL" id="BCWF01000020">
    <property type="protein sequence ID" value="GAT26300.1"/>
    <property type="molecule type" value="Genomic_DNA"/>
</dbReference>
<protein>
    <submittedName>
        <fullName evidence="2">Flavin-containing monooxygenase</fullName>
    </submittedName>
</protein>
<organism evidence="2 3">
    <name type="scientific">Aspergillus kawachii</name>
    <name type="common">White koji mold</name>
    <name type="synonym">Aspergillus awamori var. kawachi</name>
    <dbReference type="NCBI Taxonomy" id="1069201"/>
    <lineage>
        <taxon>Eukaryota</taxon>
        <taxon>Fungi</taxon>
        <taxon>Dikarya</taxon>
        <taxon>Ascomycota</taxon>
        <taxon>Pezizomycotina</taxon>
        <taxon>Eurotiomycetes</taxon>
        <taxon>Eurotiomycetidae</taxon>
        <taxon>Eurotiales</taxon>
        <taxon>Aspergillaceae</taxon>
        <taxon>Aspergillus</taxon>
        <taxon>Aspergillus subgen. Circumdati</taxon>
    </lineage>
</organism>
<evidence type="ECO:0000313" key="3">
    <source>
        <dbReference type="Proteomes" id="UP000075230"/>
    </source>
</evidence>
<evidence type="ECO:0000256" key="1">
    <source>
        <dbReference type="ARBA" id="ARBA00023002"/>
    </source>
</evidence>
<dbReference type="Pfam" id="PF13738">
    <property type="entry name" value="Pyr_redox_3"/>
    <property type="match status" value="1"/>
</dbReference>
<sequence length="642" mass="71974">MAVTMHDSVLDSSKANMTDIKAEAVVKELQCHSPKPPVDDNFMYDFKYNHALPSSDILGIEVPTDCDAQREAEDIVARLSQTMGAGDAQAFAEMFLPYGVWRDKLSFTWDYRTFNFHPAIFKAATDLFPKTKATNFKFLTPAPAISRPYLDFAQLQFVISFETEVVLSSAVINAVFTREGWKIYTMHTVAEKLKQFPEVPPSDGHMTGPVSWEKQRAAEIDAANPDILIIGGGQNGLALAARCKALGMDSLIIERSEEVGDVWKKRYEYLSLHFPHWADDLPYFPYPKLWPTYTPAQKQGMYMKWYAEALELNVWTKSEVVKAEQDDQHNWTVVINKEGHETRQLHPKQVIMATSLCGVPMTPDIPGMADFKGGVIRHSTAHDSAREFVGKKVCVVGTSSSGFDTAFDCSRRGIDVTLLQRSPTYIMSLTHSVPRTIGNYGPDAEGNRPSHEEQDRLFFATPTGPGEELARRNAKVLEDLDRPLLDALHARGLRTWRGQRGTGGSTLGQTRNGGFYFDAGACEHIINGKIKVEPGYIERFTEDKVILNDGRERQFDLIVFATGFSNTIDSIRATLGDKIADQCGPIWGIDEEGEFKTAYRETGVPNLWLMVGYLPYTRFHSKLLAMRIKARMEGISPAPYKD</sequence>
<dbReference type="VEuPathDB" id="FungiDB:ASPFODRAFT_132647"/>